<reference evidence="3" key="1">
    <citation type="submission" date="2021-08" db="EMBL/GenBank/DDBJ databases">
        <title>WGS assembly of Ceratopteris richardii.</title>
        <authorList>
            <person name="Marchant D.B."/>
            <person name="Chen G."/>
            <person name="Jenkins J."/>
            <person name="Shu S."/>
            <person name="Leebens-Mack J."/>
            <person name="Grimwood J."/>
            <person name="Schmutz J."/>
            <person name="Soltis P."/>
            <person name="Soltis D."/>
            <person name="Chen Z.-H."/>
        </authorList>
    </citation>
    <scope>NUCLEOTIDE SEQUENCE</scope>
    <source>
        <strain evidence="3">Whitten #5841</strain>
        <tissue evidence="3">Leaf</tissue>
    </source>
</reference>
<feature type="signal peptide" evidence="2">
    <location>
        <begin position="1"/>
        <end position="26"/>
    </location>
</feature>
<dbReference type="PANTHER" id="PTHR47273">
    <property type="entry name" value="EXPRESSED PROTEIN"/>
    <property type="match status" value="1"/>
</dbReference>
<dbReference type="EMBL" id="CM035427">
    <property type="protein sequence ID" value="KAH7307546.1"/>
    <property type="molecule type" value="Genomic_DNA"/>
</dbReference>
<dbReference type="PANTHER" id="PTHR47273:SF4">
    <property type="entry name" value="EXPRESSED PROTEIN"/>
    <property type="match status" value="1"/>
</dbReference>
<dbReference type="OMA" id="FHLADQM"/>
<evidence type="ECO:0000313" key="3">
    <source>
        <dbReference type="EMBL" id="KAH7307546.1"/>
    </source>
</evidence>
<evidence type="ECO:0000256" key="2">
    <source>
        <dbReference type="SAM" id="SignalP"/>
    </source>
</evidence>
<sequence>MESRDLCHLFPILMLLLLHSPTAAIASHHHAQATIKLQGFAVCDACRQNRLSYLSVPLSGASVTLTCKGPAGTPRTQRRNGGRAAATWAMMRKTLSDRWGMFSFELPMKQMKLLSQCRVALTSSPWPACAQASRSASRLLLSPLERLIPRNSLQSHDITGLPTIFSLGWVSYQPRFLPTFCSLWNDGERLGWSSLKPYYHSSTPSKRRLYDTKNSAVQIFSKLSNTKFSAGESLSASPWSWPPFPPFLHPPSPGLSWNFFPPFSGSNPFPFPAVPSAPPILGSPSPFSWFPPFPSVPPFSFPPFPFPFSPPGAHDKSTSASVPRNINFPMDRPLWPPPPPNALDSASLPTRVRAPLISFSPPSSQVPPPSLTRLSSNLASPSATPISALNHVVQASNSP</sequence>
<keyword evidence="2" id="KW-0732">Signal</keyword>
<dbReference type="Proteomes" id="UP000825935">
    <property type="component" value="Chromosome 22"/>
</dbReference>
<organism evidence="3 4">
    <name type="scientific">Ceratopteris richardii</name>
    <name type="common">Triangle waterfern</name>
    <dbReference type="NCBI Taxonomy" id="49495"/>
    <lineage>
        <taxon>Eukaryota</taxon>
        <taxon>Viridiplantae</taxon>
        <taxon>Streptophyta</taxon>
        <taxon>Embryophyta</taxon>
        <taxon>Tracheophyta</taxon>
        <taxon>Polypodiopsida</taxon>
        <taxon>Polypodiidae</taxon>
        <taxon>Polypodiales</taxon>
        <taxon>Pteridineae</taxon>
        <taxon>Pteridaceae</taxon>
        <taxon>Parkerioideae</taxon>
        <taxon>Ceratopteris</taxon>
    </lineage>
</organism>
<proteinExistence type="predicted"/>
<dbReference type="AlphaFoldDB" id="A0A8T2S5W3"/>
<feature type="region of interest" description="Disordered" evidence="1">
    <location>
        <begin position="354"/>
        <end position="380"/>
    </location>
</feature>
<dbReference type="Pfam" id="PF01190">
    <property type="entry name" value="Pollen_Ole_e_1"/>
    <property type="match status" value="1"/>
</dbReference>
<protein>
    <submittedName>
        <fullName evidence="3">Uncharacterized protein</fullName>
    </submittedName>
</protein>
<name>A0A8T2S5W3_CERRI</name>
<comment type="caution">
    <text evidence="3">The sequence shown here is derived from an EMBL/GenBank/DDBJ whole genome shotgun (WGS) entry which is preliminary data.</text>
</comment>
<keyword evidence="4" id="KW-1185">Reference proteome</keyword>
<evidence type="ECO:0000256" key="1">
    <source>
        <dbReference type="SAM" id="MobiDB-lite"/>
    </source>
</evidence>
<gene>
    <name evidence="3" type="ORF">KP509_22G064600</name>
</gene>
<dbReference type="OrthoDB" id="744797at2759"/>
<accession>A0A8T2S5W3</accession>
<feature type="chain" id="PRO_5035764016" evidence="2">
    <location>
        <begin position="27"/>
        <end position="399"/>
    </location>
</feature>
<evidence type="ECO:0000313" key="4">
    <source>
        <dbReference type="Proteomes" id="UP000825935"/>
    </source>
</evidence>